<protein>
    <submittedName>
        <fullName evidence="2">Uncharacterized protein</fullName>
    </submittedName>
</protein>
<dbReference type="EMBL" id="JACICF010000001">
    <property type="protein sequence ID" value="MBB3763056.1"/>
    <property type="molecule type" value="Genomic_DNA"/>
</dbReference>
<evidence type="ECO:0000313" key="2">
    <source>
        <dbReference type="EMBL" id="MBB3763056.1"/>
    </source>
</evidence>
<keyword evidence="1" id="KW-1133">Transmembrane helix</keyword>
<dbReference type="RefSeq" id="WP_183932386.1">
    <property type="nucleotide sequence ID" value="NZ_JACICF010000001.1"/>
</dbReference>
<dbReference type="AlphaFoldDB" id="A0A839YVJ3"/>
<dbReference type="Proteomes" id="UP000578569">
    <property type="component" value="Unassembled WGS sequence"/>
</dbReference>
<keyword evidence="3" id="KW-1185">Reference proteome</keyword>
<accession>A0A839YVJ3</accession>
<keyword evidence="1" id="KW-0472">Membrane</keyword>
<feature type="transmembrane region" description="Helical" evidence="1">
    <location>
        <begin position="57"/>
        <end position="78"/>
    </location>
</feature>
<gene>
    <name evidence="2" type="ORF">FHS50_000079</name>
</gene>
<proteinExistence type="predicted"/>
<sequence length="84" mass="9316">MNELGSGRPEEIFVGIVALVLAVLVGVRVREARRTGEIPLWRKRTTRAEMGETKFNALLLVNLAVLLLLLVAGFDMLLDLRLMG</sequence>
<reference evidence="2 3" key="1">
    <citation type="submission" date="2020-08" db="EMBL/GenBank/DDBJ databases">
        <title>Genomic Encyclopedia of Type Strains, Phase IV (KMG-IV): sequencing the most valuable type-strain genomes for metagenomic binning, comparative biology and taxonomic classification.</title>
        <authorList>
            <person name="Goeker M."/>
        </authorList>
    </citation>
    <scope>NUCLEOTIDE SEQUENCE [LARGE SCALE GENOMIC DNA]</scope>
    <source>
        <strain evidence="2 3">DSM 24194</strain>
    </source>
</reference>
<evidence type="ECO:0000256" key="1">
    <source>
        <dbReference type="SAM" id="Phobius"/>
    </source>
</evidence>
<feature type="transmembrane region" description="Helical" evidence="1">
    <location>
        <begin position="12"/>
        <end position="29"/>
    </location>
</feature>
<evidence type="ECO:0000313" key="3">
    <source>
        <dbReference type="Proteomes" id="UP000578569"/>
    </source>
</evidence>
<comment type="caution">
    <text evidence="2">The sequence shown here is derived from an EMBL/GenBank/DDBJ whole genome shotgun (WGS) entry which is preliminary data.</text>
</comment>
<name>A0A839YVJ3_9SPHN</name>
<organism evidence="2 3">
    <name type="scientific">Sphingomicrobium lutaoense</name>
    <dbReference type="NCBI Taxonomy" id="515949"/>
    <lineage>
        <taxon>Bacteria</taxon>
        <taxon>Pseudomonadati</taxon>
        <taxon>Pseudomonadota</taxon>
        <taxon>Alphaproteobacteria</taxon>
        <taxon>Sphingomonadales</taxon>
        <taxon>Sphingomonadaceae</taxon>
        <taxon>Sphingomicrobium</taxon>
    </lineage>
</organism>
<keyword evidence="1" id="KW-0812">Transmembrane</keyword>